<evidence type="ECO:0000256" key="2">
    <source>
        <dbReference type="ARBA" id="ARBA00007758"/>
    </source>
</evidence>
<keyword evidence="3" id="KW-0201">Cytochrome c-type biogenesis</keyword>
<protein>
    <submittedName>
        <fullName evidence="8">Cytochrome c-type biogenesis protein CcmG/DsbE,thiol:disulfide oxidoreductase</fullName>
    </submittedName>
</protein>
<dbReference type="Gene3D" id="3.40.30.10">
    <property type="entry name" value="Glutaredoxin"/>
    <property type="match status" value="1"/>
</dbReference>
<name>X5MLJ4_9HYPH</name>
<dbReference type="InterPro" id="IPR013740">
    <property type="entry name" value="Redoxin"/>
</dbReference>
<comment type="similarity">
    <text evidence="2">Belongs to the thioredoxin family. DsbE subfamily.</text>
</comment>
<accession>X5MLJ4</accession>
<dbReference type="HOGENOM" id="CLU_042529_19_0_5"/>
<evidence type="ECO:0000256" key="5">
    <source>
        <dbReference type="ARBA" id="ARBA00023284"/>
    </source>
</evidence>
<dbReference type="PANTHER" id="PTHR42852">
    <property type="entry name" value="THIOL:DISULFIDE INTERCHANGE PROTEIN DSBE"/>
    <property type="match status" value="1"/>
</dbReference>
<dbReference type="EMBL" id="HG966617">
    <property type="protein sequence ID" value="CDO59535.1"/>
    <property type="molecule type" value="Genomic_DNA"/>
</dbReference>
<proteinExistence type="inferred from homology"/>
<dbReference type="InterPro" id="IPR004799">
    <property type="entry name" value="Periplasmic_diS_OxRdtase_DsbE"/>
</dbReference>
<keyword evidence="6" id="KW-0472">Membrane</keyword>
<keyword evidence="9" id="KW-1185">Reference proteome</keyword>
<dbReference type="PATRIC" id="fig|1458461.3.peg.1320"/>
<dbReference type="Proteomes" id="UP000032160">
    <property type="component" value="Chromosome I"/>
</dbReference>
<dbReference type="GO" id="GO:0017004">
    <property type="term" value="P:cytochrome complex assembly"/>
    <property type="evidence" value="ECO:0007669"/>
    <property type="project" value="UniProtKB-KW"/>
</dbReference>
<dbReference type="InterPro" id="IPR013766">
    <property type="entry name" value="Thioredoxin_domain"/>
</dbReference>
<dbReference type="OrthoDB" id="9799347at2"/>
<gene>
    <name evidence="8" type="ORF">BN1012_Phect1321</name>
</gene>
<dbReference type="PROSITE" id="PS00194">
    <property type="entry name" value="THIOREDOXIN_1"/>
    <property type="match status" value="1"/>
</dbReference>
<dbReference type="InterPro" id="IPR050553">
    <property type="entry name" value="Thioredoxin_ResA/DsbE_sf"/>
</dbReference>
<keyword evidence="6" id="KW-1133">Transmembrane helix</keyword>
<keyword evidence="5" id="KW-0676">Redox-active center</keyword>
<dbReference type="CDD" id="cd03010">
    <property type="entry name" value="TlpA_like_DsbE"/>
    <property type="match status" value="1"/>
</dbReference>
<dbReference type="STRING" id="1458461.BN1012_Phect1321"/>
<evidence type="ECO:0000313" key="8">
    <source>
        <dbReference type="EMBL" id="CDO59535.1"/>
    </source>
</evidence>
<feature type="domain" description="Thioredoxin" evidence="7">
    <location>
        <begin position="42"/>
        <end position="183"/>
    </location>
</feature>
<evidence type="ECO:0000256" key="6">
    <source>
        <dbReference type="SAM" id="Phobius"/>
    </source>
</evidence>
<dbReference type="PROSITE" id="PS51352">
    <property type="entry name" value="THIOREDOXIN_2"/>
    <property type="match status" value="1"/>
</dbReference>
<dbReference type="KEGG" id="pect:BN1012_Phect1321"/>
<dbReference type="AlphaFoldDB" id="X5MLJ4"/>
<dbReference type="NCBIfam" id="TIGR00385">
    <property type="entry name" value="dsbE"/>
    <property type="match status" value="1"/>
</dbReference>
<evidence type="ECO:0000256" key="1">
    <source>
        <dbReference type="ARBA" id="ARBA00004196"/>
    </source>
</evidence>
<sequence length="194" mass="20885">MSEDAPAGRRYGALVPVAVFAALAALLYLALFWGDPSEIPTALKDKPVPDFVMPPVDGLQNMPGLASDDLKTGAPTIVNVWASWCGPCRVEHPVLMQLAERDDVRLVGLNYKDAPQNARRFLGTLGNPFQAVGADRTGRTAIDWGVYGVPETFIVDGNGIIRFKYVGPIAPADIENVILPELESARTPVSELSD</sequence>
<keyword evidence="4" id="KW-1015">Disulfide bond</keyword>
<comment type="subcellular location">
    <subcellularLocation>
        <location evidence="1">Cell envelope</location>
    </subcellularLocation>
</comment>
<keyword evidence="6" id="KW-0812">Transmembrane</keyword>
<dbReference type="PANTHER" id="PTHR42852:SF6">
    <property type="entry name" value="THIOL:DISULFIDE INTERCHANGE PROTEIN DSBE"/>
    <property type="match status" value="1"/>
</dbReference>
<dbReference type="SUPFAM" id="SSF52833">
    <property type="entry name" value="Thioredoxin-like"/>
    <property type="match status" value="1"/>
</dbReference>
<dbReference type="GO" id="GO:0015036">
    <property type="term" value="F:disulfide oxidoreductase activity"/>
    <property type="evidence" value="ECO:0007669"/>
    <property type="project" value="InterPro"/>
</dbReference>
<dbReference type="InterPro" id="IPR036249">
    <property type="entry name" value="Thioredoxin-like_sf"/>
</dbReference>
<evidence type="ECO:0000259" key="7">
    <source>
        <dbReference type="PROSITE" id="PS51352"/>
    </source>
</evidence>
<dbReference type="Pfam" id="PF08534">
    <property type="entry name" value="Redoxin"/>
    <property type="match status" value="1"/>
</dbReference>
<evidence type="ECO:0000256" key="3">
    <source>
        <dbReference type="ARBA" id="ARBA00022748"/>
    </source>
</evidence>
<reference evidence="8 9" key="1">
    <citation type="journal article" date="2014" name="Front. Genet.">
        <title>Genome and metabolic network of "Candidatus Phaeomarinobacter ectocarpi" Ec32, a new candidate genus of Alphaproteobacteria frequently associated with brown algae.</title>
        <authorList>
            <person name="Dittami S.M."/>
            <person name="Barbeyron T."/>
            <person name="Boyen C."/>
            <person name="Cambefort J."/>
            <person name="Collet G."/>
            <person name="Delage L."/>
            <person name="Gobet A."/>
            <person name="Groisillier A."/>
            <person name="Leblanc C."/>
            <person name="Michel G."/>
            <person name="Scornet D."/>
            <person name="Siegel A."/>
            <person name="Tapia J.E."/>
            <person name="Tonon T."/>
        </authorList>
    </citation>
    <scope>NUCLEOTIDE SEQUENCE [LARGE SCALE GENOMIC DNA]</scope>
    <source>
        <strain evidence="8 9">Ec32</strain>
    </source>
</reference>
<evidence type="ECO:0000313" key="9">
    <source>
        <dbReference type="Proteomes" id="UP000032160"/>
    </source>
</evidence>
<dbReference type="InterPro" id="IPR017937">
    <property type="entry name" value="Thioredoxin_CS"/>
</dbReference>
<organism evidence="8 9">
    <name type="scientific">Candidatus Phaeomarinibacter ectocarpi</name>
    <dbReference type="NCBI Taxonomy" id="1458461"/>
    <lineage>
        <taxon>Bacteria</taxon>
        <taxon>Pseudomonadati</taxon>
        <taxon>Pseudomonadota</taxon>
        <taxon>Alphaproteobacteria</taxon>
        <taxon>Hyphomicrobiales</taxon>
        <taxon>Parvibaculaceae</taxon>
        <taxon>Candidatus Phaeomarinibacter</taxon>
    </lineage>
</organism>
<dbReference type="RefSeq" id="WP_043950162.1">
    <property type="nucleotide sequence ID" value="NZ_HG966617.1"/>
</dbReference>
<feature type="transmembrane region" description="Helical" evidence="6">
    <location>
        <begin position="12"/>
        <end position="34"/>
    </location>
</feature>
<dbReference type="GO" id="GO:0030288">
    <property type="term" value="C:outer membrane-bounded periplasmic space"/>
    <property type="evidence" value="ECO:0007669"/>
    <property type="project" value="InterPro"/>
</dbReference>
<evidence type="ECO:0000256" key="4">
    <source>
        <dbReference type="ARBA" id="ARBA00023157"/>
    </source>
</evidence>